<dbReference type="KEGG" id="lins:G7067_07545"/>
<evidence type="ECO:0000313" key="4">
    <source>
        <dbReference type="Proteomes" id="UP000501387"/>
    </source>
</evidence>
<dbReference type="PANTHER" id="PTHR46268:SF6">
    <property type="entry name" value="UNIVERSAL STRESS PROTEIN UP12"/>
    <property type="match status" value="1"/>
</dbReference>
<dbReference type="SUPFAM" id="SSF52402">
    <property type="entry name" value="Adenine nucleotide alpha hydrolases-like"/>
    <property type="match status" value="2"/>
</dbReference>
<evidence type="ECO:0000313" key="3">
    <source>
        <dbReference type="EMBL" id="QIM16309.1"/>
    </source>
</evidence>
<dbReference type="InterPro" id="IPR006016">
    <property type="entry name" value="UspA"/>
</dbReference>
<dbReference type="RefSeq" id="WP_166323203.1">
    <property type="nucleotide sequence ID" value="NZ_CP049934.1"/>
</dbReference>
<dbReference type="AlphaFoldDB" id="A0A6G8FJ47"/>
<organism evidence="3 4">
    <name type="scientific">Leucobacter insecticola</name>
    <dbReference type="NCBI Taxonomy" id="2714934"/>
    <lineage>
        <taxon>Bacteria</taxon>
        <taxon>Bacillati</taxon>
        <taxon>Actinomycetota</taxon>
        <taxon>Actinomycetes</taxon>
        <taxon>Micrococcales</taxon>
        <taxon>Microbacteriaceae</taxon>
        <taxon>Leucobacter</taxon>
    </lineage>
</organism>
<accession>A0A6G8FJ47</accession>
<feature type="domain" description="UspA" evidence="2">
    <location>
        <begin position="2"/>
        <end position="135"/>
    </location>
</feature>
<name>A0A6G8FJ47_9MICO</name>
<evidence type="ECO:0000259" key="2">
    <source>
        <dbReference type="Pfam" id="PF00582"/>
    </source>
</evidence>
<dbReference type="InterPro" id="IPR014729">
    <property type="entry name" value="Rossmann-like_a/b/a_fold"/>
</dbReference>
<reference evidence="3 4" key="1">
    <citation type="submission" date="2020-03" db="EMBL/GenBank/DDBJ databases">
        <title>Leucobacter sp. nov., isolated from beetles.</title>
        <authorList>
            <person name="Hyun D.-W."/>
            <person name="Bae J.-W."/>
        </authorList>
    </citation>
    <scope>NUCLEOTIDE SEQUENCE [LARGE SCALE GENOMIC DNA]</scope>
    <source>
        <strain evidence="3 4">HDW9B</strain>
    </source>
</reference>
<dbReference type="Pfam" id="PF00582">
    <property type="entry name" value="Usp"/>
    <property type="match status" value="2"/>
</dbReference>
<comment type="similarity">
    <text evidence="1">Belongs to the universal stress protein A family.</text>
</comment>
<proteinExistence type="inferred from homology"/>
<sequence>MTVVVGVAPNHASEAAIHLAVLLARSYDRDLVVASVNSVAWPPSDSRVDTEYQTFLIKNARAAIDAAVALIPSDIRVRTVVHGASSARRGLLEVCEAEKAVRLVLGSASEAGEGIRLGSVSFGLLQAAEIPVAIAPHGFALEPGARLSRVTAAYSGSETSAELVLGGAAVAADAGAGIRIASFHTRPRAFASAGVGLQAEDQVVKQWEMTIRAHTTEILGEIEQSGRVPESVEVVVGAGKNWREALRAIPWEGTEVLLLGSSSLGPLARISLGSHAAKILRAAPVPVVLVPRRATDEYLARARAE</sequence>
<dbReference type="Gene3D" id="3.40.50.620">
    <property type="entry name" value="HUPs"/>
    <property type="match status" value="2"/>
</dbReference>
<dbReference type="InterPro" id="IPR006015">
    <property type="entry name" value="Universal_stress_UspA"/>
</dbReference>
<feature type="domain" description="UspA" evidence="2">
    <location>
        <begin position="149"/>
        <end position="291"/>
    </location>
</feature>
<gene>
    <name evidence="3" type="ORF">G7067_07545</name>
</gene>
<dbReference type="PANTHER" id="PTHR46268">
    <property type="entry name" value="STRESS RESPONSE PROTEIN NHAX"/>
    <property type="match status" value="1"/>
</dbReference>
<keyword evidence="4" id="KW-1185">Reference proteome</keyword>
<protein>
    <submittedName>
        <fullName evidence="3">Universal stress protein</fullName>
    </submittedName>
</protein>
<dbReference type="Proteomes" id="UP000501387">
    <property type="component" value="Chromosome"/>
</dbReference>
<dbReference type="PRINTS" id="PR01438">
    <property type="entry name" value="UNVRSLSTRESS"/>
</dbReference>
<dbReference type="EMBL" id="CP049934">
    <property type="protein sequence ID" value="QIM16309.1"/>
    <property type="molecule type" value="Genomic_DNA"/>
</dbReference>
<evidence type="ECO:0000256" key="1">
    <source>
        <dbReference type="ARBA" id="ARBA00008791"/>
    </source>
</evidence>